<dbReference type="AlphaFoldDB" id="A0A9P4HZL1"/>
<feature type="chain" id="PRO_5040255945" evidence="1">
    <location>
        <begin position="19"/>
        <end position="442"/>
    </location>
</feature>
<accession>A0A9P4HZL1</accession>
<feature type="signal peptide" evidence="1">
    <location>
        <begin position="1"/>
        <end position="18"/>
    </location>
</feature>
<dbReference type="Gene3D" id="3.20.20.80">
    <property type="entry name" value="Glycosidases"/>
    <property type="match status" value="1"/>
</dbReference>
<dbReference type="Pfam" id="PF03659">
    <property type="entry name" value="Glyco_hydro_71"/>
    <property type="match status" value="1"/>
</dbReference>
<keyword evidence="3" id="KW-1185">Reference proteome</keyword>
<dbReference type="GO" id="GO:0051118">
    <property type="term" value="F:glucan endo-1,3-alpha-glucosidase activity"/>
    <property type="evidence" value="ECO:0007669"/>
    <property type="project" value="InterPro"/>
</dbReference>
<dbReference type="InterPro" id="IPR005197">
    <property type="entry name" value="Glyco_hydro_71"/>
</dbReference>
<dbReference type="PANTHER" id="PTHR43173:SF33">
    <property type="entry name" value="ASCUS WALL ENDO-1,3-ALPHA-GLUCANASE-RELATED"/>
    <property type="match status" value="1"/>
</dbReference>
<keyword evidence="1" id="KW-0732">Signal</keyword>
<dbReference type="EMBL" id="ML978711">
    <property type="protein sequence ID" value="KAF2092210.1"/>
    <property type="molecule type" value="Genomic_DNA"/>
</dbReference>
<evidence type="ECO:0000313" key="2">
    <source>
        <dbReference type="EMBL" id="KAF2092210.1"/>
    </source>
</evidence>
<sequence>MAMLAAMVAPVVAKAVFAHVIVGNVASYTEDQWLSDMTLAQEAGIDGFVLNIASPWEDPTITQVAAAFIVANNMSTDFKLFFSFDYSADGAWDASEVTEILNEYVANYAYYNETTTNKALVSTFEGPANAGDWSDTIIPGVDGGIFFVPDWTSVGTTGIVESEYYDTIDGAFSWDMWPEGPVNVSDTNDKAWVSALGTDKAFMMGVSPWFYTDLPGYSKSWVWRGDDAWHIRWAQVLDVDPEFVEIVSWNDYGESHYVGPIWDAGIPSGTYDGKSVDAHPYVDGMPHEAWLNILPYYIAQYKTGAPTVSTEKLQFWYRLTPGDAGTTEATGDNCAGSYDINTGTQTCYAASEIVQDKVFFTALLSEAATVTVKIGDNDAIEFAAGDVGPNHFAQDFNGQTGNVTVAIVRDGTTVATATGPAISASPASGTTNFNAWVGGASA</sequence>
<organism evidence="2 3">
    <name type="scientific">Saccharata proteae CBS 121410</name>
    <dbReference type="NCBI Taxonomy" id="1314787"/>
    <lineage>
        <taxon>Eukaryota</taxon>
        <taxon>Fungi</taxon>
        <taxon>Dikarya</taxon>
        <taxon>Ascomycota</taxon>
        <taxon>Pezizomycotina</taxon>
        <taxon>Dothideomycetes</taxon>
        <taxon>Dothideomycetes incertae sedis</taxon>
        <taxon>Botryosphaeriales</taxon>
        <taxon>Saccharataceae</taxon>
        <taxon>Saccharata</taxon>
    </lineage>
</organism>
<dbReference type="PANTHER" id="PTHR43173">
    <property type="entry name" value="ABC1 FAMILY PROTEIN"/>
    <property type="match status" value="1"/>
</dbReference>
<name>A0A9P4HZL1_9PEZI</name>
<dbReference type="InterPro" id="IPR051130">
    <property type="entry name" value="Mito_struct-func_regulator"/>
</dbReference>
<dbReference type="Proteomes" id="UP000799776">
    <property type="component" value="Unassembled WGS sequence"/>
</dbReference>
<reference evidence="2" key="1">
    <citation type="journal article" date="2020" name="Stud. Mycol.">
        <title>101 Dothideomycetes genomes: a test case for predicting lifestyles and emergence of pathogens.</title>
        <authorList>
            <person name="Haridas S."/>
            <person name="Albert R."/>
            <person name="Binder M."/>
            <person name="Bloem J."/>
            <person name="Labutti K."/>
            <person name="Salamov A."/>
            <person name="Andreopoulos B."/>
            <person name="Baker S."/>
            <person name="Barry K."/>
            <person name="Bills G."/>
            <person name="Bluhm B."/>
            <person name="Cannon C."/>
            <person name="Castanera R."/>
            <person name="Culley D."/>
            <person name="Daum C."/>
            <person name="Ezra D."/>
            <person name="Gonzalez J."/>
            <person name="Henrissat B."/>
            <person name="Kuo A."/>
            <person name="Liang C."/>
            <person name="Lipzen A."/>
            <person name="Lutzoni F."/>
            <person name="Magnuson J."/>
            <person name="Mondo S."/>
            <person name="Nolan M."/>
            <person name="Ohm R."/>
            <person name="Pangilinan J."/>
            <person name="Park H.-J."/>
            <person name="Ramirez L."/>
            <person name="Alfaro M."/>
            <person name="Sun H."/>
            <person name="Tritt A."/>
            <person name="Yoshinaga Y."/>
            <person name="Zwiers L.-H."/>
            <person name="Turgeon B."/>
            <person name="Goodwin S."/>
            <person name="Spatafora J."/>
            <person name="Crous P."/>
            <person name="Grigoriev I."/>
        </authorList>
    </citation>
    <scope>NUCLEOTIDE SEQUENCE</scope>
    <source>
        <strain evidence="2">CBS 121410</strain>
    </source>
</reference>
<evidence type="ECO:0000256" key="1">
    <source>
        <dbReference type="SAM" id="SignalP"/>
    </source>
</evidence>
<protein>
    <submittedName>
        <fullName evidence="2">Glycoside hydrolase family 71 protein</fullName>
    </submittedName>
</protein>
<evidence type="ECO:0000313" key="3">
    <source>
        <dbReference type="Proteomes" id="UP000799776"/>
    </source>
</evidence>
<keyword evidence="2" id="KW-0378">Hydrolase</keyword>
<gene>
    <name evidence="2" type="ORF">K490DRAFT_70855</name>
</gene>
<proteinExistence type="predicted"/>
<comment type="caution">
    <text evidence="2">The sequence shown here is derived from an EMBL/GenBank/DDBJ whole genome shotgun (WGS) entry which is preliminary data.</text>
</comment>
<dbReference type="CDD" id="cd11577">
    <property type="entry name" value="GH71"/>
    <property type="match status" value="1"/>
</dbReference>
<dbReference type="OrthoDB" id="3257981at2759"/>